<dbReference type="Proteomes" id="UP000017118">
    <property type="component" value="Chromosome"/>
</dbReference>
<dbReference type="AlphaFoldDB" id="U5MN35"/>
<evidence type="ECO:0000313" key="1">
    <source>
        <dbReference type="EMBL" id="AGX41985.1"/>
    </source>
</evidence>
<dbReference type="EMBL" id="CP006721">
    <property type="protein sequence ID" value="AGX41985.1"/>
    <property type="molecule type" value="Genomic_DNA"/>
</dbReference>
<dbReference type="HOGENOM" id="CLU_2034023_0_0_9"/>
<dbReference type="GeneID" id="55473500"/>
<sequence length="121" mass="13859">MIPLINTVGNASDTVIYAMDETYIRLESKNRSSWSPKDISPVLERNPRHIGANIFGANQIYGSFETFTDIYNSDHSITNKEVCNFLDYLLEINKYKKLSCIRLNKNVQSNTAECFNNLITE</sequence>
<dbReference type="KEGG" id="csb:CLSA_c09740"/>
<dbReference type="OrthoDB" id="1901704at2"/>
<reference evidence="1 2" key="1">
    <citation type="journal article" date="2013" name="Genome Announc.">
        <title>Complete Genome Sequence of the Solvent Producer Clostridium saccharobutylicum NCP262 (DSM 13864).</title>
        <authorList>
            <person name="Poehlein A."/>
            <person name="Hartwich K."/>
            <person name="Krabben P."/>
            <person name="Ehrenreich A."/>
            <person name="Liebl W."/>
            <person name="Durre P."/>
            <person name="Gottschalk G."/>
            <person name="Daniel R."/>
        </authorList>
    </citation>
    <scope>NUCLEOTIDE SEQUENCE [LARGE SCALE GENOMIC DNA]</scope>
    <source>
        <strain evidence="1">DSM 13864</strain>
    </source>
</reference>
<proteinExistence type="predicted"/>
<evidence type="ECO:0000313" key="2">
    <source>
        <dbReference type="Proteomes" id="UP000017118"/>
    </source>
</evidence>
<name>U5MN35_CLOSA</name>
<dbReference type="PATRIC" id="fig|1345695.10.peg.659"/>
<gene>
    <name evidence="1" type="ORF">CLSA_c09740</name>
</gene>
<accession>U5MN35</accession>
<protein>
    <recommendedName>
        <fullName evidence="3">Tc1-like transposase DDE domain-containing protein</fullName>
    </recommendedName>
</protein>
<evidence type="ECO:0008006" key="3">
    <source>
        <dbReference type="Google" id="ProtNLM"/>
    </source>
</evidence>
<organism evidence="1 2">
    <name type="scientific">Clostridium saccharobutylicum DSM 13864</name>
    <dbReference type="NCBI Taxonomy" id="1345695"/>
    <lineage>
        <taxon>Bacteria</taxon>
        <taxon>Bacillati</taxon>
        <taxon>Bacillota</taxon>
        <taxon>Clostridia</taxon>
        <taxon>Eubacteriales</taxon>
        <taxon>Clostridiaceae</taxon>
        <taxon>Clostridium</taxon>
    </lineage>
</organism>
<keyword evidence="2" id="KW-1185">Reference proteome</keyword>
<dbReference type="RefSeq" id="WP_022744269.1">
    <property type="nucleotide sequence ID" value="NC_022571.1"/>
</dbReference>